<dbReference type="EC" id="3.5.2.6" evidence="3"/>
<evidence type="ECO:0000313" key="3">
    <source>
        <dbReference type="EMBL" id="MFC0677378.1"/>
    </source>
</evidence>
<dbReference type="InterPro" id="IPR036866">
    <property type="entry name" value="RibonucZ/Hydroxyglut_hydro"/>
</dbReference>
<dbReference type="PANTHER" id="PTHR42951:SF17">
    <property type="entry name" value="METALLO-BETA-LACTAMASE DOMAIN-CONTAINING PROTEIN"/>
    <property type="match status" value="1"/>
</dbReference>
<dbReference type="PANTHER" id="PTHR42951">
    <property type="entry name" value="METALLO-BETA-LACTAMASE DOMAIN-CONTAINING"/>
    <property type="match status" value="1"/>
</dbReference>
<dbReference type="InterPro" id="IPR050855">
    <property type="entry name" value="NDM-1-like"/>
</dbReference>
<sequence length="286" mass="30722">MRSLVAVLLLLVTSAQADEALLPASRANETPDSWRRPVAPFRIADRSWYIGTEGLASVLIRTDAGAVLIDGGLPQAADHLLARMGELGLAPGELKWVVHSHAHFDHAGPLAAIARATGARIATNAESATLLARGGADDLHFGDSVMFPPARADRLLMDSETIELGELRLVAHFTPGHTPGSLSWTWTDTRDGAPVRIAYADSLTAPGYRLEGNPRHPRIVEDYRRGFAAVRALPCDLLLTPHPDASGWAVSNTAAPHPKPITCAAYADAAERRLDAQLQAQRGKRR</sequence>
<evidence type="ECO:0000256" key="1">
    <source>
        <dbReference type="SAM" id="SignalP"/>
    </source>
</evidence>
<comment type="caution">
    <text evidence="3">The sequence shown here is derived from an EMBL/GenBank/DDBJ whole genome shotgun (WGS) entry which is preliminary data.</text>
</comment>
<dbReference type="GO" id="GO:0008800">
    <property type="term" value="F:beta-lactamase activity"/>
    <property type="evidence" value="ECO:0007669"/>
    <property type="project" value="UniProtKB-EC"/>
</dbReference>
<dbReference type="Pfam" id="PF00753">
    <property type="entry name" value="Lactamase_B"/>
    <property type="match status" value="1"/>
</dbReference>
<evidence type="ECO:0000259" key="2">
    <source>
        <dbReference type="SMART" id="SM00849"/>
    </source>
</evidence>
<keyword evidence="1" id="KW-0732">Signal</keyword>
<feature type="chain" id="PRO_5047145143" evidence="1">
    <location>
        <begin position="18"/>
        <end position="286"/>
    </location>
</feature>
<name>A0ABV6RN51_9GAMM</name>
<dbReference type="SUPFAM" id="SSF56281">
    <property type="entry name" value="Metallo-hydrolase/oxidoreductase"/>
    <property type="match status" value="1"/>
</dbReference>
<reference evidence="3 4" key="1">
    <citation type="submission" date="2024-09" db="EMBL/GenBank/DDBJ databases">
        <authorList>
            <person name="Sun Q."/>
            <person name="Mori K."/>
        </authorList>
    </citation>
    <scope>NUCLEOTIDE SEQUENCE [LARGE SCALE GENOMIC DNA]</scope>
    <source>
        <strain evidence="3 4">KCTC 23076</strain>
    </source>
</reference>
<organism evidence="3 4">
    <name type="scientific">Lysobacter korlensis</name>
    <dbReference type="NCBI Taxonomy" id="553636"/>
    <lineage>
        <taxon>Bacteria</taxon>
        <taxon>Pseudomonadati</taxon>
        <taxon>Pseudomonadota</taxon>
        <taxon>Gammaproteobacteria</taxon>
        <taxon>Lysobacterales</taxon>
        <taxon>Lysobacteraceae</taxon>
        <taxon>Lysobacter</taxon>
    </lineage>
</organism>
<dbReference type="EMBL" id="JBHLTG010000001">
    <property type="protein sequence ID" value="MFC0677378.1"/>
    <property type="molecule type" value="Genomic_DNA"/>
</dbReference>
<keyword evidence="3" id="KW-0378">Hydrolase</keyword>
<dbReference type="Gene3D" id="3.60.15.10">
    <property type="entry name" value="Ribonuclease Z/Hydroxyacylglutathione hydrolase-like"/>
    <property type="match status" value="1"/>
</dbReference>
<proteinExistence type="predicted"/>
<accession>A0ABV6RN51</accession>
<dbReference type="InterPro" id="IPR001279">
    <property type="entry name" value="Metallo-B-lactamas"/>
</dbReference>
<dbReference type="SMART" id="SM00849">
    <property type="entry name" value="Lactamase_B"/>
    <property type="match status" value="1"/>
</dbReference>
<dbReference type="NCBIfam" id="NF033105">
    <property type="entry name" value="bla_subclass_B3"/>
    <property type="match status" value="1"/>
</dbReference>
<feature type="signal peptide" evidence="1">
    <location>
        <begin position="1"/>
        <end position="17"/>
    </location>
</feature>
<protein>
    <submittedName>
        <fullName evidence="3">Subclass B3 metallo-beta-lactamase</fullName>
        <ecNumber evidence="3">3.5.2.6</ecNumber>
    </submittedName>
</protein>
<dbReference type="Proteomes" id="UP001589896">
    <property type="component" value="Unassembled WGS sequence"/>
</dbReference>
<dbReference type="RefSeq" id="WP_386665778.1">
    <property type="nucleotide sequence ID" value="NZ_JBHLTG010000001.1"/>
</dbReference>
<dbReference type="NCBIfam" id="NF012229">
    <property type="entry name" value="bla_class_B_core"/>
    <property type="match status" value="1"/>
</dbReference>
<gene>
    <name evidence="3" type="primary">bla</name>
    <name evidence="3" type="ORF">ACFFGH_05865</name>
</gene>
<keyword evidence="4" id="KW-1185">Reference proteome</keyword>
<feature type="domain" description="Metallo-beta-lactamase" evidence="2">
    <location>
        <begin position="54"/>
        <end position="242"/>
    </location>
</feature>
<evidence type="ECO:0000313" key="4">
    <source>
        <dbReference type="Proteomes" id="UP001589896"/>
    </source>
</evidence>